<keyword evidence="3" id="KW-1185">Reference proteome</keyword>
<dbReference type="Pfam" id="PF07187">
    <property type="entry name" value="DUF1405"/>
    <property type="match status" value="1"/>
</dbReference>
<feature type="transmembrane region" description="Helical" evidence="1">
    <location>
        <begin position="123"/>
        <end position="141"/>
    </location>
</feature>
<dbReference type="EMBL" id="FOJA01000001">
    <property type="protein sequence ID" value="SEW25722.1"/>
    <property type="molecule type" value="Genomic_DNA"/>
</dbReference>
<keyword evidence="1" id="KW-0812">Transmembrane</keyword>
<gene>
    <name evidence="2" type="ORF">SAMN04487945_2552</name>
</gene>
<keyword evidence="1" id="KW-1133">Transmembrane helix</keyword>
<proteinExistence type="predicted"/>
<dbReference type="AlphaFoldDB" id="A0A1I0QF51"/>
<organism evidence="2 3">
    <name type="scientific">Halobacterium jilantaiense</name>
    <dbReference type="NCBI Taxonomy" id="355548"/>
    <lineage>
        <taxon>Archaea</taxon>
        <taxon>Methanobacteriati</taxon>
        <taxon>Methanobacteriota</taxon>
        <taxon>Stenosarchaea group</taxon>
        <taxon>Halobacteria</taxon>
        <taxon>Halobacteriales</taxon>
        <taxon>Halobacteriaceae</taxon>
        <taxon>Halobacterium</taxon>
    </lineage>
</organism>
<feature type="transmembrane region" description="Helical" evidence="1">
    <location>
        <begin position="98"/>
        <end position="117"/>
    </location>
</feature>
<feature type="transmembrane region" description="Helical" evidence="1">
    <location>
        <begin position="35"/>
        <end position="54"/>
    </location>
</feature>
<feature type="transmembrane region" description="Helical" evidence="1">
    <location>
        <begin position="66"/>
        <end position="86"/>
    </location>
</feature>
<dbReference type="PANTHER" id="PTHR40042">
    <property type="entry name" value="HYPOTHETICAL MEMBRANE SPANNING PROTEIN"/>
    <property type="match status" value="1"/>
</dbReference>
<accession>A0A1I0QF51</accession>
<evidence type="ECO:0000256" key="1">
    <source>
        <dbReference type="SAM" id="Phobius"/>
    </source>
</evidence>
<dbReference type="RefSeq" id="WP_089669831.1">
    <property type="nucleotide sequence ID" value="NZ_FOJA01000001.1"/>
</dbReference>
<dbReference type="Proteomes" id="UP000198518">
    <property type="component" value="Unassembled WGS sequence"/>
</dbReference>
<keyword evidence="1" id="KW-0472">Membrane</keyword>
<protein>
    <submittedName>
        <fullName evidence="2">Uncharacterized membrane protein YpjA</fullName>
    </submittedName>
</protein>
<dbReference type="InterPro" id="IPR009845">
    <property type="entry name" value="DUF1405"/>
</dbReference>
<reference evidence="2 3" key="1">
    <citation type="submission" date="2016-10" db="EMBL/GenBank/DDBJ databases">
        <authorList>
            <person name="de Groot N.N."/>
        </authorList>
    </citation>
    <scope>NUCLEOTIDE SEQUENCE [LARGE SCALE GENOMIC DNA]</scope>
    <source>
        <strain evidence="2 3">CGMCC 1.5337</strain>
    </source>
</reference>
<dbReference type="OrthoDB" id="160626at2157"/>
<evidence type="ECO:0000313" key="2">
    <source>
        <dbReference type="EMBL" id="SEW25722.1"/>
    </source>
</evidence>
<dbReference type="PANTHER" id="PTHR40042:SF1">
    <property type="entry name" value="DUF1405 DOMAIN-CONTAINING PROTEIN"/>
    <property type="match status" value="1"/>
</dbReference>
<name>A0A1I0QF51_9EURY</name>
<evidence type="ECO:0000313" key="3">
    <source>
        <dbReference type="Proteomes" id="UP000198518"/>
    </source>
</evidence>
<sequence length="231" mass="25491">MSTRDAAAESSSRGDGLPWYVAPLPERLEDLALRLAWVIAAINFAGTAFGFWYYRFQLADTPLAAWVLVPDSPVATLFIALSLTAYKLDWDADWLHALAFFGCLKLGLWTPFVQLVVNGQGALWWGMYWFLVVSHFGMAVEAFVVHRYATFSVPAVGLALAWYGGNDLVDYFLRVLDGPHHTVLRGEQVVGSGFDHSLYAHDLAAACAVALTMLAVFLALATRVAYLRRGD</sequence>
<dbReference type="STRING" id="355548.SAMN04487945_2552"/>
<feature type="transmembrane region" description="Helical" evidence="1">
    <location>
        <begin position="203"/>
        <end position="226"/>
    </location>
</feature>